<proteinExistence type="predicted"/>
<gene>
    <name evidence="2" type="ORF">ATK30_5221</name>
</gene>
<dbReference type="InterPro" id="IPR022742">
    <property type="entry name" value="Hydrolase_4"/>
</dbReference>
<dbReference type="AlphaFoldDB" id="A0A2N3WKD8"/>
<dbReference type="Gene3D" id="1.10.10.800">
    <property type="match status" value="1"/>
</dbReference>
<dbReference type="PANTHER" id="PTHR47751">
    <property type="entry name" value="SUPERFAMILY HYDROLASE, PUTATIVE (AFU_ORTHOLOGUE AFUA_2G16580)-RELATED"/>
    <property type="match status" value="1"/>
</dbReference>
<feature type="domain" description="Serine aminopeptidase S33" evidence="1">
    <location>
        <begin position="57"/>
        <end position="292"/>
    </location>
</feature>
<dbReference type="PANTHER" id="PTHR47751:SF1">
    <property type="entry name" value="SUPERFAMILY HYDROLASE, PUTATIVE (AFU_ORTHOLOGUE AFUA_2G16580)-RELATED"/>
    <property type="match status" value="1"/>
</dbReference>
<dbReference type="RefSeq" id="WP_101437784.1">
    <property type="nucleotide sequence ID" value="NZ_PJMY01000003.1"/>
</dbReference>
<dbReference type="Gene3D" id="3.40.50.1820">
    <property type="entry name" value="alpha/beta hydrolase"/>
    <property type="match status" value="1"/>
</dbReference>
<organism evidence="2 3">
    <name type="scientific">Amycolatopsis echigonensis</name>
    <dbReference type="NCBI Taxonomy" id="2576905"/>
    <lineage>
        <taxon>Bacteria</taxon>
        <taxon>Bacillati</taxon>
        <taxon>Actinomycetota</taxon>
        <taxon>Actinomycetes</taxon>
        <taxon>Pseudonocardiales</taxon>
        <taxon>Pseudonocardiaceae</taxon>
        <taxon>Amycolatopsis</taxon>
    </lineage>
</organism>
<protein>
    <recommendedName>
        <fullName evidence="1">Serine aminopeptidase S33 domain-containing protein</fullName>
    </recommendedName>
</protein>
<keyword evidence="3" id="KW-1185">Reference proteome</keyword>
<sequence length="314" mass="33908">MATGTVEHVKFRNRDMYWDIAADLHFPPGFDESKTYPAIVVAHPIGSCKEQTSGNVYAPALAEAGNVVIAFDASFQGASGGEPRFLEDPAQRVQDFSRVVDYLVTLPYVDADRIGVLGICGGGGYTLAAAKTEKRFKVVASVTGANFGRLQREMAGQNGGVIQALSTIGQQRTAEARGEQSAVNGFLPETAEAAKQTGDIDIIEAFEYYRTDRGQAEHGCVLFEAAHGTAVLGWDAFYLAEELLDQPLLIVIGDKDKQGAFGAYRDGHEIYERAASADKTLLEIDGASHYDLYDRPNGAGEALKTIVPFFNDKL</sequence>
<dbReference type="SUPFAM" id="SSF53474">
    <property type="entry name" value="alpha/beta-Hydrolases"/>
    <property type="match status" value="1"/>
</dbReference>
<comment type="caution">
    <text evidence="2">The sequence shown here is derived from an EMBL/GenBank/DDBJ whole genome shotgun (WGS) entry which is preliminary data.</text>
</comment>
<evidence type="ECO:0000313" key="2">
    <source>
        <dbReference type="EMBL" id="PKV94344.1"/>
    </source>
</evidence>
<dbReference type="EMBL" id="PJMY01000003">
    <property type="protein sequence ID" value="PKV94344.1"/>
    <property type="molecule type" value="Genomic_DNA"/>
</dbReference>
<dbReference type="InterPro" id="IPR029058">
    <property type="entry name" value="AB_hydrolase_fold"/>
</dbReference>
<dbReference type="InterPro" id="IPR051411">
    <property type="entry name" value="Polyketide_trans_af380"/>
</dbReference>
<accession>A0A2N3WKD8</accession>
<dbReference type="OrthoDB" id="9805123at2"/>
<name>A0A2N3WKD8_9PSEU</name>
<evidence type="ECO:0000313" key="3">
    <source>
        <dbReference type="Proteomes" id="UP000233750"/>
    </source>
</evidence>
<dbReference type="Pfam" id="PF12146">
    <property type="entry name" value="Hydrolase_4"/>
    <property type="match status" value="1"/>
</dbReference>
<dbReference type="Proteomes" id="UP000233750">
    <property type="component" value="Unassembled WGS sequence"/>
</dbReference>
<reference evidence="2 3" key="1">
    <citation type="submission" date="2017-12" db="EMBL/GenBank/DDBJ databases">
        <title>Sequencing the genomes of 1000 Actinobacteria strains.</title>
        <authorList>
            <person name="Klenk H.-P."/>
        </authorList>
    </citation>
    <scope>NUCLEOTIDE SEQUENCE [LARGE SCALE GENOMIC DNA]</scope>
    <source>
        <strain evidence="2 3">DSM 45165</strain>
    </source>
</reference>
<evidence type="ECO:0000259" key="1">
    <source>
        <dbReference type="Pfam" id="PF12146"/>
    </source>
</evidence>